<feature type="compositionally biased region" description="Polar residues" evidence="1">
    <location>
        <begin position="609"/>
        <end position="619"/>
    </location>
</feature>
<gene>
    <name evidence="2" type="ORF">BU16DRAFT_595126</name>
</gene>
<feature type="compositionally biased region" description="Acidic residues" evidence="1">
    <location>
        <begin position="679"/>
        <end position="692"/>
    </location>
</feature>
<accession>A0A6A6QKF9</accession>
<feature type="compositionally biased region" description="Basic residues" evidence="1">
    <location>
        <begin position="16"/>
        <end position="27"/>
    </location>
</feature>
<feature type="compositionally biased region" description="Acidic residues" evidence="1">
    <location>
        <begin position="733"/>
        <end position="747"/>
    </location>
</feature>
<protein>
    <submittedName>
        <fullName evidence="2">Uncharacterized protein</fullName>
    </submittedName>
</protein>
<dbReference type="OrthoDB" id="3944432at2759"/>
<feature type="region of interest" description="Disordered" evidence="1">
    <location>
        <begin position="672"/>
        <end position="756"/>
    </location>
</feature>
<keyword evidence="3" id="KW-1185">Reference proteome</keyword>
<feature type="region of interest" description="Disordered" evidence="1">
    <location>
        <begin position="1"/>
        <end position="78"/>
    </location>
</feature>
<name>A0A6A6QKF9_9PEZI</name>
<feature type="compositionally biased region" description="Basic and acidic residues" evidence="1">
    <location>
        <begin position="593"/>
        <end position="607"/>
    </location>
</feature>
<feature type="region of interest" description="Disordered" evidence="1">
    <location>
        <begin position="593"/>
        <end position="644"/>
    </location>
</feature>
<reference evidence="2" key="1">
    <citation type="journal article" date="2020" name="Stud. Mycol.">
        <title>101 Dothideomycetes genomes: a test case for predicting lifestyles and emergence of pathogens.</title>
        <authorList>
            <person name="Haridas S."/>
            <person name="Albert R."/>
            <person name="Binder M."/>
            <person name="Bloem J."/>
            <person name="Labutti K."/>
            <person name="Salamov A."/>
            <person name="Andreopoulos B."/>
            <person name="Baker S."/>
            <person name="Barry K."/>
            <person name="Bills G."/>
            <person name="Bluhm B."/>
            <person name="Cannon C."/>
            <person name="Castanera R."/>
            <person name="Culley D."/>
            <person name="Daum C."/>
            <person name="Ezra D."/>
            <person name="Gonzalez J."/>
            <person name="Henrissat B."/>
            <person name="Kuo A."/>
            <person name="Liang C."/>
            <person name="Lipzen A."/>
            <person name="Lutzoni F."/>
            <person name="Magnuson J."/>
            <person name="Mondo S."/>
            <person name="Nolan M."/>
            <person name="Ohm R."/>
            <person name="Pangilinan J."/>
            <person name="Park H.-J."/>
            <person name="Ramirez L."/>
            <person name="Alfaro M."/>
            <person name="Sun H."/>
            <person name="Tritt A."/>
            <person name="Yoshinaga Y."/>
            <person name="Zwiers L.-H."/>
            <person name="Turgeon B."/>
            <person name="Goodwin S."/>
            <person name="Spatafora J."/>
            <person name="Crous P."/>
            <person name="Grigoriev I."/>
        </authorList>
    </citation>
    <scope>NUCLEOTIDE SEQUENCE</scope>
    <source>
        <strain evidence="2">CBS 269.34</strain>
    </source>
</reference>
<evidence type="ECO:0000313" key="3">
    <source>
        <dbReference type="Proteomes" id="UP000799750"/>
    </source>
</evidence>
<feature type="region of interest" description="Disordered" evidence="1">
    <location>
        <begin position="243"/>
        <end position="280"/>
    </location>
</feature>
<feature type="region of interest" description="Disordered" evidence="1">
    <location>
        <begin position="542"/>
        <end position="561"/>
    </location>
</feature>
<sequence>MTKRKKAKTSTPRATPAKKRKYTKKAKAVGPSPRTRPIVADFSSPEPTAVAVRSSGRERKPSKFFGEDDTPEPARAPLGSIVPKITTQDIIDAVRDYRPIRPPTPTPPRSPTPPPRQFIKFKTQLWYPAEIQEEIQRREKLQKAGEVAVRVYFDPVIHGKRVAFEEVKWKALRGQAEYLLASHTTVEGWVAFKKNCEDGYLGDKQMRWVSLLDVDRGDFGLFAAWAEEWTERKEAAEIAKLEKRKERSKRRIRPSASKAPAPGRSVPAEDVDGDTTQGTDKLRHAFGHASLNDGSQSASTAAAERGANAIQPLEMEIEEMEWPSVHVHQQRQYIDELVRAWLFANTYFLSEFQNYIMRSLIWHTRKMTGTSLQSHPANLGVGLRGSWCESGIPLFDGHLLKKIWRATEEPNTLSRQHHEWSGGKLRDFVYAAMVEAYYPESVPSSVWGAIIDWDGAHRTCDLGGSRRVWQVGDEQACEITAWDSDTFAEKVSPNFLVDVEDRKNEMQTLICKDEGNRNVVWERAQAKKPNYDKYLALKKQLGRHRMQGKMTGPSTRNITSEEKEVHVKGAENALHNTGVGIDPVRNNHRRVRFDLPTDHNEDEDRARRPSQNTSSQETASDLGDSAVRPSTPIPEQLDLSNTYDNSGNIFDIPDIIVTDVDDDGVSPETVKKEAIDLTEVQDDHDDEDENESEHETTPHTIILDDQDEEFPDPVNLGTIDLTELSDGHSSDSSDSDEEEGEGDEMEVDGITTGAEA</sequence>
<dbReference type="Proteomes" id="UP000799750">
    <property type="component" value="Unassembled WGS sequence"/>
</dbReference>
<evidence type="ECO:0000256" key="1">
    <source>
        <dbReference type="SAM" id="MobiDB-lite"/>
    </source>
</evidence>
<dbReference type="EMBL" id="MU004195">
    <property type="protein sequence ID" value="KAF2491887.1"/>
    <property type="molecule type" value="Genomic_DNA"/>
</dbReference>
<evidence type="ECO:0000313" key="2">
    <source>
        <dbReference type="EMBL" id="KAF2491887.1"/>
    </source>
</evidence>
<organism evidence="2 3">
    <name type="scientific">Lophium mytilinum</name>
    <dbReference type="NCBI Taxonomy" id="390894"/>
    <lineage>
        <taxon>Eukaryota</taxon>
        <taxon>Fungi</taxon>
        <taxon>Dikarya</taxon>
        <taxon>Ascomycota</taxon>
        <taxon>Pezizomycotina</taxon>
        <taxon>Dothideomycetes</taxon>
        <taxon>Pleosporomycetidae</taxon>
        <taxon>Mytilinidiales</taxon>
        <taxon>Mytilinidiaceae</taxon>
        <taxon>Lophium</taxon>
    </lineage>
</organism>
<proteinExistence type="predicted"/>
<dbReference type="AlphaFoldDB" id="A0A6A6QKF9"/>